<protein>
    <submittedName>
        <fullName evidence="5">Methyltransferase domain-containing protein</fullName>
    </submittedName>
</protein>
<dbReference type="Proteomes" id="UP000198873">
    <property type="component" value="Unassembled WGS sequence"/>
</dbReference>
<evidence type="ECO:0000313" key="5">
    <source>
        <dbReference type="EMBL" id="SFS89577.1"/>
    </source>
</evidence>
<evidence type="ECO:0000259" key="4">
    <source>
        <dbReference type="Pfam" id="PF08241"/>
    </source>
</evidence>
<dbReference type="SUPFAM" id="SSF53335">
    <property type="entry name" value="S-adenosyl-L-methionine-dependent methyltransferases"/>
    <property type="match status" value="1"/>
</dbReference>
<evidence type="ECO:0000256" key="2">
    <source>
        <dbReference type="ARBA" id="ARBA00022603"/>
    </source>
</evidence>
<dbReference type="PANTHER" id="PTHR44942">
    <property type="entry name" value="METHYLTRANSF_11 DOMAIN-CONTAINING PROTEIN"/>
    <property type="match status" value="1"/>
</dbReference>
<dbReference type="EMBL" id="FPAB01000004">
    <property type="protein sequence ID" value="SFS89577.1"/>
    <property type="molecule type" value="Genomic_DNA"/>
</dbReference>
<dbReference type="Gene3D" id="3.40.50.150">
    <property type="entry name" value="Vaccinia Virus protein VP39"/>
    <property type="match status" value="1"/>
</dbReference>
<evidence type="ECO:0000313" key="6">
    <source>
        <dbReference type="Proteomes" id="UP000198873"/>
    </source>
</evidence>
<dbReference type="CDD" id="cd02440">
    <property type="entry name" value="AdoMet_MTases"/>
    <property type="match status" value="1"/>
</dbReference>
<name>A0A1I6TKQ1_9ACTN</name>
<feature type="domain" description="Methyltransferase type 11" evidence="4">
    <location>
        <begin position="48"/>
        <end position="137"/>
    </location>
</feature>
<dbReference type="InterPro" id="IPR051052">
    <property type="entry name" value="Diverse_substrate_MTase"/>
</dbReference>
<dbReference type="InterPro" id="IPR013216">
    <property type="entry name" value="Methyltransf_11"/>
</dbReference>
<evidence type="ECO:0000256" key="1">
    <source>
        <dbReference type="ARBA" id="ARBA00008361"/>
    </source>
</evidence>
<evidence type="ECO:0000256" key="3">
    <source>
        <dbReference type="ARBA" id="ARBA00022679"/>
    </source>
</evidence>
<dbReference type="Pfam" id="PF08241">
    <property type="entry name" value="Methyltransf_11"/>
    <property type="match status" value="1"/>
</dbReference>
<proteinExistence type="inferred from homology"/>
<dbReference type="STRING" id="1176198.SAMN05444716_104719"/>
<dbReference type="GO" id="GO:0008757">
    <property type="term" value="F:S-adenosylmethionine-dependent methyltransferase activity"/>
    <property type="evidence" value="ECO:0007669"/>
    <property type="project" value="InterPro"/>
</dbReference>
<dbReference type="AlphaFoldDB" id="A0A1I6TKQ1"/>
<dbReference type="RefSeq" id="WP_093843319.1">
    <property type="nucleotide sequence ID" value="NZ_CP054938.1"/>
</dbReference>
<organism evidence="5 6">
    <name type="scientific">Streptomyces harbinensis</name>
    <dbReference type="NCBI Taxonomy" id="1176198"/>
    <lineage>
        <taxon>Bacteria</taxon>
        <taxon>Bacillati</taxon>
        <taxon>Actinomycetota</taxon>
        <taxon>Actinomycetes</taxon>
        <taxon>Kitasatosporales</taxon>
        <taxon>Streptomycetaceae</taxon>
        <taxon>Streptomyces</taxon>
    </lineage>
</organism>
<accession>A0A1I6TKQ1</accession>
<keyword evidence="3 5" id="KW-0808">Transferase</keyword>
<keyword evidence="6" id="KW-1185">Reference proteome</keyword>
<dbReference type="PANTHER" id="PTHR44942:SF4">
    <property type="entry name" value="METHYLTRANSFERASE TYPE 11 DOMAIN-CONTAINING PROTEIN"/>
    <property type="match status" value="1"/>
</dbReference>
<sequence length="251" mass="26569">MTVSKATLAASFNAVAADYAATRPGYPAALYDAVEELAGRPLHGARVLDVGAGTGIGTAPMLARGAQVTAAEPGPGMAAQLRAHLPAVPLVRGSGDALPFAADTFDLVTYAQAWHWTDPARSLPEALRVLRPGGTLALWWNTPDESVAWVAAQQRRLSPGHRYDVTDRAPALIRGAAPHLTPHYRELRWTRTLPLDTHLAALTTHSTLATLPPERAAALIEAERAALRAVVGDGPVTEPYVVRLTAVRTPA</sequence>
<dbReference type="InterPro" id="IPR029063">
    <property type="entry name" value="SAM-dependent_MTases_sf"/>
</dbReference>
<reference evidence="6" key="1">
    <citation type="submission" date="2016-10" db="EMBL/GenBank/DDBJ databases">
        <authorList>
            <person name="Varghese N."/>
            <person name="Submissions S."/>
        </authorList>
    </citation>
    <scope>NUCLEOTIDE SEQUENCE [LARGE SCALE GENOMIC DNA]</scope>
    <source>
        <strain evidence="6">CGMCC 4.7047</strain>
    </source>
</reference>
<gene>
    <name evidence="5" type="ORF">SAMN05444716_104719</name>
</gene>
<dbReference type="GO" id="GO:0032259">
    <property type="term" value="P:methylation"/>
    <property type="evidence" value="ECO:0007669"/>
    <property type="project" value="UniProtKB-KW"/>
</dbReference>
<keyword evidence="2 5" id="KW-0489">Methyltransferase</keyword>
<comment type="similarity">
    <text evidence="1">Belongs to the methyltransferase superfamily.</text>
</comment>